<comment type="similarity">
    <text evidence="2 12">Belongs to the cytochrome P450 family.</text>
</comment>
<dbReference type="PRINTS" id="PR00385">
    <property type="entry name" value="P450"/>
</dbReference>
<dbReference type="InterPro" id="IPR050651">
    <property type="entry name" value="Plant_Cytochrome_P450_Monoox"/>
</dbReference>
<evidence type="ECO:0000256" key="4">
    <source>
        <dbReference type="ARBA" id="ARBA00022692"/>
    </source>
</evidence>
<dbReference type="GO" id="GO:0004497">
    <property type="term" value="F:monooxygenase activity"/>
    <property type="evidence" value="ECO:0007669"/>
    <property type="project" value="UniProtKB-KW"/>
</dbReference>
<comment type="subcellular location">
    <subcellularLocation>
        <location evidence="1">Membrane</location>
        <topology evidence="1">Single-pass membrane protein</topology>
    </subcellularLocation>
</comment>
<dbReference type="SUPFAM" id="SSF48264">
    <property type="entry name" value="Cytochrome P450"/>
    <property type="match status" value="1"/>
</dbReference>
<dbReference type="Pfam" id="PF00067">
    <property type="entry name" value="p450"/>
    <property type="match status" value="1"/>
</dbReference>
<evidence type="ECO:0000256" key="2">
    <source>
        <dbReference type="ARBA" id="ARBA00010617"/>
    </source>
</evidence>
<keyword evidence="7 12" id="KW-0560">Oxidoreductase</keyword>
<organism evidence="13 14">
    <name type="scientific">Rhododendron griersonianum</name>
    <dbReference type="NCBI Taxonomy" id="479676"/>
    <lineage>
        <taxon>Eukaryota</taxon>
        <taxon>Viridiplantae</taxon>
        <taxon>Streptophyta</taxon>
        <taxon>Embryophyta</taxon>
        <taxon>Tracheophyta</taxon>
        <taxon>Spermatophyta</taxon>
        <taxon>Magnoliopsida</taxon>
        <taxon>eudicotyledons</taxon>
        <taxon>Gunneridae</taxon>
        <taxon>Pentapetalae</taxon>
        <taxon>asterids</taxon>
        <taxon>Ericales</taxon>
        <taxon>Ericaceae</taxon>
        <taxon>Ericoideae</taxon>
        <taxon>Rhodoreae</taxon>
        <taxon>Rhododendron</taxon>
    </lineage>
</organism>
<dbReference type="GO" id="GO:0016705">
    <property type="term" value="F:oxidoreductase activity, acting on paired donors, with incorporation or reduction of molecular oxygen"/>
    <property type="evidence" value="ECO:0007669"/>
    <property type="project" value="InterPro"/>
</dbReference>
<gene>
    <name evidence="13" type="ORF">RHGRI_029321</name>
</gene>
<reference evidence="13" key="1">
    <citation type="submission" date="2020-08" db="EMBL/GenBank/DDBJ databases">
        <title>Plant Genome Project.</title>
        <authorList>
            <person name="Zhang R.-G."/>
        </authorList>
    </citation>
    <scope>NUCLEOTIDE SEQUENCE</scope>
    <source>
        <strain evidence="13">WSP0</strain>
        <tissue evidence="13">Leaf</tissue>
    </source>
</reference>
<evidence type="ECO:0000256" key="8">
    <source>
        <dbReference type="ARBA" id="ARBA00023004"/>
    </source>
</evidence>
<evidence type="ECO:0000256" key="7">
    <source>
        <dbReference type="ARBA" id="ARBA00023002"/>
    </source>
</evidence>
<keyword evidence="4" id="KW-0812">Transmembrane</keyword>
<dbReference type="PROSITE" id="PS00086">
    <property type="entry name" value="CYTOCHROME_P450"/>
    <property type="match status" value="1"/>
</dbReference>
<keyword evidence="3 11" id="KW-0349">Heme</keyword>
<comment type="cofactor">
    <cofactor evidence="11">
        <name>heme</name>
        <dbReference type="ChEBI" id="CHEBI:30413"/>
    </cofactor>
</comment>
<evidence type="ECO:0000256" key="5">
    <source>
        <dbReference type="ARBA" id="ARBA00022723"/>
    </source>
</evidence>
<protein>
    <recommendedName>
        <fullName evidence="15">Cytochrome P450</fullName>
    </recommendedName>
</protein>
<dbReference type="GO" id="GO:0016020">
    <property type="term" value="C:membrane"/>
    <property type="evidence" value="ECO:0007669"/>
    <property type="project" value="UniProtKB-SubCell"/>
</dbReference>
<dbReference type="FunFam" id="1.10.630.10:FF:000023">
    <property type="entry name" value="Cytochrome P450 family protein"/>
    <property type="match status" value="1"/>
</dbReference>
<dbReference type="GO" id="GO:0005506">
    <property type="term" value="F:iron ion binding"/>
    <property type="evidence" value="ECO:0007669"/>
    <property type="project" value="InterPro"/>
</dbReference>
<sequence length="500" mass="56275">METTLLLVSLSIFSLLIAFFILPRKTHRNLPPSPPSLPVIGHLHLIEQPLHRAFQKLSKTLGPIFSLHLGSQLVVVVSSQSAVEECFTKNDVVLANRPMFTVGKYFRYDYTTVVASPYGDHWRNLRRLMSVEIFSTNRLNAFLSIRQDEVGHLLHRLYQKSSNGFAKVEMKSKLSDLTFNVIMRMIAGKRYYGEDLENSAEAEEFRELVSEVFSSGVASNPADFLPVLRWIGYNGFEKNLAKTQKRFDKLLQGLIDEHRKDNCKNTMIDHLLSLQESQPEYYTDEIIKGLMNVMILAGTDTSAVTLEWAMSLLVNHPEVLKMARAEIDSHVGQDRLINEHDLQRLSYLQAIISETIRLCPAAPMLLPHMSSDDCTVGGYNVPQGTLLLVNAWAINRDPKAWDDPTSFKPERFEVEKVEGHKLMSFGFGRRACPGVGLAQRVVGLALGSLIQCFEWERVGEDLVNLTEGNGLTMDKAEPLEVMCKAREVMKNVFSGGACDA</sequence>
<evidence type="ECO:0000256" key="10">
    <source>
        <dbReference type="ARBA" id="ARBA00023136"/>
    </source>
</evidence>
<keyword evidence="10" id="KW-0472">Membrane</keyword>
<keyword evidence="8 11" id="KW-0408">Iron</keyword>
<keyword evidence="5 11" id="KW-0479">Metal-binding</keyword>
<dbReference type="InterPro" id="IPR017972">
    <property type="entry name" value="Cyt_P450_CS"/>
</dbReference>
<dbReference type="GO" id="GO:0020037">
    <property type="term" value="F:heme binding"/>
    <property type="evidence" value="ECO:0007669"/>
    <property type="project" value="InterPro"/>
</dbReference>
<evidence type="ECO:0000256" key="12">
    <source>
        <dbReference type="RuleBase" id="RU000461"/>
    </source>
</evidence>
<dbReference type="PRINTS" id="PR00463">
    <property type="entry name" value="EP450I"/>
</dbReference>
<evidence type="ECO:0008006" key="15">
    <source>
        <dbReference type="Google" id="ProtNLM"/>
    </source>
</evidence>
<dbReference type="InterPro" id="IPR001128">
    <property type="entry name" value="Cyt_P450"/>
</dbReference>
<dbReference type="AlphaFoldDB" id="A0AAV6IJ38"/>
<evidence type="ECO:0000256" key="3">
    <source>
        <dbReference type="ARBA" id="ARBA00022617"/>
    </source>
</evidence>
<proteinExistence type="inferred from homology"/>
<dbReference type="InterPro" id="IPR036396">
    <property type="entry name" value="Cyt_P450_sf"/>
</dbReference>
<keyword evidence="6" id="KW-1133">Transmembrane helix</keyword>
<dbReference type="InterPro" id="IPR002401">
    <property type="entry name" value="Cyt_P450_E_grp-I"/>
</dbReference>
<keyword evidence="9 12" id="KW-0503">Monooxygenase</keyword>
<dbReference type="EMBL" id="JACTNZ010000010">
    <property type="protein sequence ID" value="KAG5528591.1"/>
    <property type="molecule type" value="Genomic_DNA"/>
</dbReference>
<evidence type="ECO:0000256" key="9">
    <source>
        <dbReference type="ARBA" id="ARBA00023033"/>
    </source>
</evidence>
<dbReference type="Gene3D" id="1.10.630.10">
    <property type="entry name" value="Cytochrome P450"/>
    <property type="match status" value="1"/>
</dbReference>
<keyword evidence="14" id="KW-1185">Reference proteome</keyword>
<dbReference type="CDD" id="cd20653">
    <property type="entry name" value="CYP81"/>
    <property type="match status" value="1"/>
</dbReference>
<evidence type="ECO:0000256" key="1">
    <source>
        <dbReference type="ARBA" id="ARBA00004167"/>
    </source>
</evidence>
<evidence type="ECO:0000256" key="6">
    <source>
        <dbReference type="ARBA" id="ARBA00022989"/>
    </source>
</evidence>
<name>A0AAV6IJ38_9ERIC</name>
<evidence type="ECO:0000313" key="13">
    <source>
        <dbReference type="EMBL" id="KAG5528591.1"/>
    </source>
</evidence>
<comment type="caution">
    <text evidence="13">The sequence shown here is derived from an EMBL/GenBank/DDBJ whole genome shotgun (WGS) entry which is preliminary data.</text>
</comment>
<accession>A0AAV6IJ38</accession>
<dbReference type="Proteomes" id="UP000823749">
    <property type="component" value="Chromosome 10"/>
</dbReference>
<evidence type="ECO:0000256" key="11">
    <source>
        <dbReference type="PIRSR" id="PIRSR602401-1"/>
    </source>
</evidence>
<dbReference type="PANTHER" id="PTHR47947:SF62">
    <property type="entry name" value="CYTOCHROME P450, FAMILY 81, SUBFAMILY D, POLYPEPTIDE 5"/>
    <property type="match status" value="1"/>
</dbReference>
<evidence type="ECO:0000313" key="14">
    <source>
        <dbReference type="Proteomes" id="UP000823749"/>
    </source>
</evidence>
<dbReference type="PANTHER" id="PTHR47947">
    <property type="entry name" value="CYTOCHROME P450 82C3-RELATED"/>
    <property type="match status" value="1"/>
</dbReference>
<feature type="binding site" description="axial binding residue" evidence="11">
    <location>
        <position position="432"/>
    </location>
    <ligand>
        <name>heme</name>
        <dbReference type="ChEBI" id="CHEBI:30413"/>
    </ligand>
    <ligandPart>
        <name>Fe</name>
        <dbReference type="ChEBI" id="CHEBI:18248"/>
    </ligandPart>
</feature>